<dbReference type="GO" id="GO:0006646">
    <property type="term" value="P:phosphatidylethanolamine biosynthetic process"/>
    <property type="evidence" value="ECO:0007669"/>
    <property type="project" value="TreeGrafter"/>
</dbReference>
<dbReference type="GO" id="GO:0005739">
    <property type="term" value="C:mitochondrion"/>
    <property type="evidence" value="ECO:0007669"/>
    <property type="project" value="TreeGrafter"/>
</dbReference>
<dbReference type="PANTHER" id="PTHR10067">
    <property type="entry name" value="PHOSPHATIDYLSERINE DECARBOXYLASE"/>
    <property type="match status" value="1"/>
</dbReference>
<keyword evidence="2" id="KW-0456">Lyase</keyword>
<keyword evidence="5" id="KW-1185">Reference proteome</keyword>
<evidence type="ECO:0000256" key="2">
    <source>
        <dbReference type="ARBA" id="ARBA00023239"/>
    </source>
</evidence>
<evidence type="ECO:0000313" key="4">
    <source>
        <dbReference type="EMBL" id="KAK2569792.1"/>
    </source>
</evidence>
<dbReference type="PANTHER" id="PTHR10067:SF9">
    <property type="entry name" value="PHOSPHATIDYLSERINE DECARBOXYLASE FAMILY PROTEIN (AFU_ORTHOLOGUE AFUA_7G01730)"/>
    <property type="match status" value="1"/>
</dbReference>
<reference evidence="4" key="2">
    <citation type="journal article" date="2023" name="Science">
        <title>Genomic signatures of disease resistance in endangered staghorn corals.</title>
        <authorList>
            <person name="Vollmer S.V."/>
            <person name="Selwyn J.D."/>
            <person name="Despard B.A."/>
            <person name="Roesel C.L."/>
        </authorList>
    </citation>
    <scope>NUCLEOTIDE SEQUENCE</scope>
    <source>
        <strain evidence="4">K2</strain>
    </source>
</reference>
<dbReference type="Pfam" id="PF02666">
    <property type="entry name" value="PS_Dcarbxylase"/>
    <property type="match status" value="1"/>
</dbReference>
<gene>
    <name evidence="4" type="ORF">P5673_005637</name>
</gene>
<reference evidence="4" key="1">
    <citation type="journal article" date="2023" name="G3 (Bethesda)">
        <title>Whole genome assembly and annotation of the endangered Caribbean coral Acropora cervicornis.</title>
        <authorList>
            <person name="Selwyn J.D."/>
            <person name="Vollmer S.V."/>
        </authorList>
    </citation>
    <scope>NUCLEOTIDE SEQUENCE</scope>
    <source>
        <strain evidence="4">K2</strain>
    </source>
</reference>
<comment type="caution">
    <text evidence="4">The sequence shown here is derived from an EMBL/GenBank/DDBJ whole genome shotgun (WGS) entry which is preliminary data.</text>
</comment>
<keyword evidence="1" id="KW-0210">Decarboxylase</keyword>
<dbReference type="Pfam" id="PF12588">
    <property type="entry name" value="PSDC"/>
    <property type="match status" value="1"/>
</dbReference>
<name>A0AAD9VDA4_ACRCE</name>
<evidence type="ECO:0000259" key="3">
    <source>
        <dbReference type="Pfam" id="PF12588"/>
    </source>
</evidence>
<accession>A0AAD9VDA4</accession>
<feature type="domain" description="L-tryptophan decarboxylase PsiD-like" evidence="3">
    <location>
        <begin position="75"/>
        <end position="199"/>
    </location>
</feature>
<protein>
    <submittedName>
        <fullName evidence="4">Decarboxylase iboD</fullName>
    </submittedName>
</protein>
<dbReference type="Proteomes" id="UP001249851">
    <property type="component" value="Unassembled WGS sequence"/>
</dbReference>
<dbReference type="InterPro" id="IPR003817">
    <property type="entry name" value="PS_Dcarbxylase"/>
</dbReference>
<proteinExistence type="predicted"/>
<dbReference type="InterPro" id="IPR022237">
    <property type="entry name" value="PsiD-like"/>
</dbReference>
<evidence type="ECO:0000313" key="5">
    <source>
        <dbReference type="Proteomes" id="UP001249851"/>
    </source>
</evidence>
<sequence length="440" mass="49666">MSSKPYRVGQWLPSDPKVLDECLDNLIKKVLADPISQGKLQAIEAQHPPAENKQSAEKATIKLSAPPSSVEYRLHEPVEKLKEAILNDPEINIFFHQMFWQQYSVPDSSEGVKIPSWHLMIVLIDYIMTTAPEFNETGLGCFPIHVILKSPMKTTAGFAAFLNDKVNKLFKNILNYWAHTWLNTPASCSVLTMKSPGGFVDDYECDPKLPHYGFKSWDDFFTRKFRPGRRPVASPDNNDIVANACESVPYKLAYGVKHRDFLWIKNQRYSMDFILNMSAEAKKFYGGTVYQAFLRATSYHRWHSPVSGIIHKTELVDGSYYSQTHNIQDDPASPNMTHCYLAHVAARGIIYIKADSDSIGLMCFVSIGISEVSSNEITVKEGQRVEKGDELGMFHFGGSTHLLIFRPEVDIQFDLGQESGLHSTNINVNAKIAEVKKPKK</sequence>
<evidence type="ECO:0000256" key="1">
    <source>
        <dbReference type="ARBA" id="ARBA00022793"/>
    </source>
</evidence>
<dbReference type="GO" id="GO:0004609">
    <property type="term" value="F:phosphatidylserine decarboxylase activity"/>
    <property type="evidence" value="ECO:0007669"/>
    <property type="project" value="InterPro"/>
</dbReference>
<organism evidence="4 5">
    <name type="scientific">Acropora cervicornis</name>
    <name type="common">Staghorn coral</name>
    <dbReference type="NCBI Taxonomy" id="6130"/>
    <lineage>
        <taxon>Eukaryota</taxon>
        <taxon>Metazoa</taxon>
        <taxon>Cnidaria</taxon>
        <taxon>Anthozoa</taxon>
        <taxon>Hexacorallia</taxon>
        <taxon>Scleractinia</taxon>
        <taxon>Astrocoeniina</taxon>
        <taxon>Acroporidae</taxon>
        <taxon>Acropora</taxon>
    </lineage>
</organism>
<dbReference type="EMBL" id="JARQWQ010000009">
    <property type="protein sequence ID" value="KAK2569792.1"/>
    <property type="molecule type" value="Genomic_DNA"/>
</dbReference>
<dbReference type="AlphaFoldDB" id="A0AAD9VDA4"/>